<feature type="chain" id="PRO_5040999612" description="Hydrophobin" evidence="1">
    <location>
        <begin position="19"/>
        <end position="137"/>
    </location>
</feature>
<sequence length="137" mass="14170">MKFSIIASIFALASIGMAAPSPDDAVKINQALANYEKITSLKARAAAPGATLNKRGPCPEPGSGNIDPCCFDGGPDENCQSRSNCYTRCGPSGPNDIGGPLGCLAGKLSLLAEVYKILYAYNFYLGCASVCPSDPVC</sequence>
<gene>
    <name evidence="2" type="ORF">N0V89_008716</name>
</gene>
<keyword evidence="1" id="KW-0732">Signal</keyword>
<organism evidence="2 3">
    <name type="scientific">Didymosphaeria variabile</name>
    <dbReference type="NCBI Taxonomy" id="1932322"/>
    <lineage>
        <taxon>Eukaryota</taxon>
        <taxon>Fungi</taxon>
        <taxon>Dikarya</taxon>
        <taxon>Ascomycota</taxon>
        <taxon>Pezizomycotina</taxon>
        <taxon>Dothideomycetes</taxon>
        <taxon>Pleosporomycetidae</taxon>
        <taxon>Pleosporales</taxon>
        <taxon>Massarineae</taxon>
        <taxon>Didymosphaeriaceae</taxon>
        <taxon>Didymosphaeria</taxon>
    </lineage>
</organism>
<comment type="caution">
    <text evidence="2">The sequence shown here is derived from an EMBL/GenBank/DDBJ whole genome shotgun (WGS) entry which is preliminary data.</text>
</comment>
<evidence type="ECO:0000313" key="2">
    <source>
        <dbReference type="EMBL" id="KAJ4350095.1"/>
    </source>
</evidence>
<name>A0A9W8XGT5_9PLEO</name>
<dbReference type="RefSeq" id="XP_056069025.1">
    <property type="nucleotide sequence ID" value="XM_056217469.1"/>
</dbReference>
<dbReference type="Proteomes" id="UP001140513">
    <property type="component" value="Unassembled WGS sequence"/>
</dbReference>
<evidence type="ECO:0008006" key="4">
    <source>
        <dbReference type="Google" id="ProtNLM"/>
    </source>
</evidence>
<feature type="signal peptide" evidence="1">
    <location>
        <begin position="1"/>
        <end position="18"/>
    </location>
</feature>
<accession>A0A9W8XGT5</accession>
<dbReference type="OrthoDB" id="10300271at2759"/>
<dbReference type="AlphaFoldDB" id="A0A9W8XGT5"/>
<reference evidence="2" key="1">
    <citation type="submission" date="2022-10" db="EMBL/GenBank/DDBJ databases">
        <title>Tapping the CABI collections for fungal endophytes: first genome assemblies for Collariella, Neodidymelliopsis, Ascochyta clinopodiicola, Didymella pomorum, Didymosphaeria variabile, Neocosmospora piperis and Neocucurbitaria cava.</title>
        <authorList>
            <person name="Hill R."/>
        </authorList>
    </citation>
    <scope>NUCLEOTIDE SEQUENCE</scope>
    <source>
        <strain evidence="2">IMI 356815</strain>
    </source>
</reference>
<dbReference type="GeneID" id="80912246"/>
<evidence type="ECO:0000313" key="3">
    <source>
        <dbReference type="Proteomes" id="UP001140513"/>
    </source>
</evidence>
<keyword evidence="3" id="KW-1185">Reference proteome</keyword>
<dbReference type="EMBL" id="JAPEUX010000006">
    <property type="protein sequence ID" value="KAJ4350095.1"/>
    <property type="molecule type" value="Genomic_DNA"/>
</dbReference>
<protein>
    <recommendedName>
        <fullName evidence="4">Hydrophobin</fullName>
    </recommendedName>
</protein>
<evidence type="ECO:0000256" key="1">
    <source>
        <dbReference type="SAM" id="SignalP"/>
    </source>
</evidence>
<proteinExistence type="predicted"/>